<name>A0A1H8T1E1_9PSEU</name>
<proteinExistence type="predicted"/>
<accession>A0A1H8T1E1</accession>
<dbReference type="STRING" id="394193.SAMN04489732_102389"/>
<dbReference type="EMBL" id="FOEF01000002">
    <property type="protein sequence ID" value="SEO84859.1"/>
    <property type="molecule type" value="Genomic_DNA"/>
</dbReference>
<sequence length="44" mass="4520">MSAAAATVRAGDRDELRIDPDTTVAPSRDREGATVGSAGYGFAH</sequence>
<evidence type="ECO:0000313" key="2">
    <source>
        <dbReference type="EMBL" id="SEO84859.1"/>
    </source>
</evidence>
<feature type="region of interest" description="Disordered" evidence="1">
    <location>
        <begin position="1"/>
        <end position="44"/>
    </location>
</feature>
<evidence type="ECO:0000256" key="1">
    <source>
        <dbReference type="SAM" id="MobiDB-lite"/>
    </source>
</evidence>
<evidence type="ECO:0000313" key="3">
    <source>
        <dbReference type="Proteomes" id="UP000198582"/>
    </source>
</evidence>
<reference evidence="2 3" key="1">
    <citation type="submission" date="2016-10" db="EMBL/GenBank/DDBJ databases">
        <authorList>
            <person name="de Groot N.N."/>
        </authorList>
    </citation>
    <scope>NUCLEOTIDE SEQUENCE [LARGE SCALE GENOMIC DNA]</scope>
    <source>
        <strain evidence="2 3">DSM 44993</strain>
    </source>
</reference>
<gene>
    <name evidence="2" type="ORF">SAMN04489732_102389</name>
</gene>
<protein>
    <submittedName>
        <fullName evidence="2">Uncharacterized protein</fullName>
    </submittedName>
</protein>
<feature type="compositionally biased region" description="Basic and acidic residues" evidence="1">
    <location>
        <begin position="10"/>
        <end position="20"/>
    </location>
</feature>
<keyword evidence="3" id="KW-1185">Reference proteome</keyword>
<organism evidence="2 3">
    <name type="scientific">Amycolatopsis saalfeldensis</name>
    <dbReference type="NCBI Taxonomy" id="394193"/>
    <lineage>
        <taxon>Bacteria</taxon>
        <taxon>Bacillati</taxon>
        <taxon>Actinomycetota</taxon>
        <taxon>Actinomycetes</taxon>
        <taxon>Pseudonocardiales</taxon>
        <taxon>Pseudonocardiaceae</taxon>
        <taxon>Amycolatopsis</taxon>
    </lineage>
</organism>
<dbReference type="Proteomes" id="UP000198582">
    <property type="component" value="Unassembled WGS sequence"/>
</dbReference>
<dbReference type="AlphaFoldDB" id="A0A1H8T1E1"/>